<dbReference type="RefSeq" id="WP_252960500.1">
    <property type="nucleotide sequence ID" value="NZ_CAMIPH010000016.1"/>
</dbReference>
<dbReference type="EMBL" id="CP074347">
    <property type="protein sequence ID" value="USU98903.1"/>
    <property type="molecule type" value="Genomic_DNA"/>
</dbReference>
<sequence>MRFLPFCCALALCLLPPRAAQAADSALAAIADAHQVALGHAAGNLSYFVAKSPPPQPVTALIVLHGHPRDAGKTLAAAIQAARLAGDAPNTLLVAPLFQVPEAQSAHCRSAGVPPPQSGDALWSCSSWIGGGLDNQGKISAFAALDRLLVALKRQWPTLQTVTVAGFSAGAQFVQHYVGFAAPTVGLRVRYLVADPGSWLYFDRLRPQPLQQGRPASWRACNRESDCGFGWQAADTGQCPQANRWKYGLDAIPAWLGRSGEQARARYAAADITYAAGERDTGEARGSFYPILDKSCAAQLQGPYRLQRALAYVAYDRRFVAPQKKRAVLLVPGCAHDVSCVFPSAGVRRALFAIDAD</sequence>
<evidence type="ECO:0000313" key="2">
    <source>
        <dbReference type="EMBL" id="USU98903.1"/>
    </source>
</evidence>
<gene>
    <name evidence="2" type="ORF">KFQ06_12530</name>
</gene>
<feature type="signal peptide" evidence="1">
    <location>
        <begin position="1"/>
        <end position="22"/>
    </location>
</feature>
<dbReference type="Gene3D" id="3.40.50.1820">
    <property type="entry name" value="alpha/beta hydrolase"/>
    <property type="match status" value="1"/>
</dbReference>
<proteinExistence type="predicted"/>
<organism evidence="2 3">
    <name type="scientific">Serratia entomophila</name>
    <dbReference type="NCBI Taxonomy" id="42906"/>
    <lineage>
        <taxon>Bacteria</taxon>
        <taxon>Pseudomonadati</taxon>
        <taxon>Pseudomonadota</taxon>
        <taxon>Gammaproteobacteria</taxon>
        <taxon>Enterobacterales</taxon>
        <taxon>Yersiniaceae</taxon>
        <taxon>Serratia</taxon>
    </lineage>
</organism>
<keyword evidence="1" id="KW-0732">Signal</keyword>
<accession>A0ABY5CKX0</accession>
<evidence type="ECO:0000313" key="3">
    <source>
        <dbReference type="Proteomes" id="UP001056873"/>
    </source>
</evidence>
<name>A0ABY5CKX0_9GAMM</name>
<dbReference type="SUPFAM" id="SSF53474">
    <property type="entry name" value="alpha/beta-Hydrolases"/>
    <property type="match status" value="1"/>
</dbReference>
<keyword evidence="3" id="KW-1185">Reference proteome</keyword>
<protein>
    <submittedName>
        <fullName evidence="2">Uncharacterized protein</fullName>
    </submittedName>
</protein>
<reference evidence="2" key="1">
    <citation type="journal article" date="2022" name="BMC Genomics">
        <title>Genome sequence of the entomopathogenic Serratia entomophila isolate 626 and characterisation of the species specific itaconate degradation pathway.</title>
        <authorList>
            <person name="Vaughan A.L."/>
            <person name="Altermann E."/>
            <person name="Glare T.R."/>
            <person name="Hurst M.R.H."/>
        </authorList>
    </citation>
    <scope>NUCLEOTIDE SEQUENCE</scope>
    <source>
        <strain evidence="2">626</strain>
    </source>
</reference>
<evidence type="ECO:0000256" key="1">
    <source>
        <dbReference type="SAM" id="SignalP"/>
    </source>
</evidence>
<dbReference type="Proteomes" id="UP001056873">
    <property type="component" value="Chromosome"/>
</dbReference>
<dbReference type="InterPro" id="IPR029058">
    <property type="entry name" value="AB_hydrolase_fold"/>
</dbReference>
<dbReference type="PANTHER" id="PTHR35560">
    <property type="entry name" value="BLL0132 PROTEIN"/>
    <property type="match status" value="1"/>
</dbReference>
<dbReference type="PANTHER" id="PTHR35560:SF3">
    <property type="entry name" value="PEPTIDASE S9 PROLYL OLIGOPEPTIDASE CATALYTIC DOMAIN-CONTAINING PROTEIN"/>
    <property type="match status" value="1"/>
</dbReference>
<feature type="chain" id="PRO_5045582827" evidence="1">
    <location>
        <begin position="23"/>
        <end position="357"/>
    </location>
</feature>